<dbReference type="Proteomes" id="UP000245838">
    <property type="component" value="Chromosome sggmmb4_Chromosome"/>
</dbReference>
<dbReference type="AlphaFoldDB" id="A0A193QGP6"/>
<dbReference type="Pfam" id="PF03466">
    <property type="entry name" value="LysR_substrate"/>
    <property type="match status" value="1"/>
</dbReference>
<dbReference type="SUPFAM" id="SSF53850">
    <property type="entry name" value="Periplasmic binding protein-like II"/>
    <property type="match status" value="1"/>
</dbReference>
<name>A0A193QGP6_SODGM</name>
<proteinExistence type="predicted"/>
<accession>A0A193QGP6</accession>
<dbReference type="Gene3D" id="3.40.190.290">
    <property type="match status" value="1"/>
</dbReference>
<gene>
    <name evidence="2" type="ORF">SGGMMB4_01398</name>
</gene>
<organism evidence="2 3">
    <name type="scientific">Sodalis glossinidius (strain morsitans)</name>
    <dbReference type="NCBI Taxonomy" id="343509"/>
    <lineage>
        <taxon>Bacteria</taxon>
        <taxon>Pseudomonadati</taxon>
        <taxon>Pseudomonadota</taxon>
        <taxon>Gammaproteobacteria</taxon>
        <taxon>Enterobacterales</taxon>
        <taxon>Bruguierivoracaceae</taxon>
        <taxon>Sodalis</taxon>
    </lineage>
</organism>
<reference evidence="2 3" key="1">
    <citation type="submission" date="2015-05" db="EMBL/GenBank/DDBJ databases">
        <authorList>
            <person name="Goodhead I."/>
        </authorList>
    </citation>
    <scope>NUCLEOTIDE SEQUENCE [LARGE SCALE GENOMIC DNA]</scope>
    <source>
        <strain evidence="3">morsitans</strain>
    </source>
</reference>
<dbReference type="InterPro" id="IPR005119">
    <property type="entry name" value="LysR_subst-bd"/>
</dbReference>
<sequence length="77" mass="9099">MPWEFARDCKELRVRIEGQLIINALRHRIAEAKADMGLIYLPEDTVALEIAKGRLILVLEEWCDVFPGYYLYYPSRR</sequence>
<dbReference type="EMBL" id="LN854557">
    <property type="protein sequence ID" value="CRL44342.1"/>
    <property type="molecule type" value="Genomic_DNA"/>
</dbReference>
<evidence type="ECO:0000259" key="1">
    <source>
        <dbReference type="Pfam" id="PF03466"/>
    </source>
</evidence>
<evidence type="ECO:0000313" key="2">
    <source>
        <dbReference type="EMBL" id="CRL44342.1"/>
    </source>
</evidence>
<protein>
    <recommendedName>
        <fullName evidence="1">LysR substrate-binding domain-containing protein</fullName>
    </recommendedName>
</protein>
<evidence type="ECO:0000313" key="3">
    <source>
        <dbReference type="Proteomes" id="UP000245838"/>
    </source>
</evidence>
<feature type="domain" description="LysR substrate-binding" evidence="1">
    <location>
        <begin position="3"/>
        <end position="77"/>
    </location>
</feature>